<proteinExistence type="predicted"/>
<dbReference type="EMBL" id="PVNL01000120">
    <property type="protein sequence ID" value="PRP99658.1"/>
    <property type="molecule type" value="Genomic_DNA"/>
</dbReference>
<sequence>MPALAFEPGDRTSNVDVLIDEFAAHDEPLYDWRLHAGEEPRPS</sequence>
<evidence type="ECO:0000313" key="1">
    <source>
        <dbReference type="EMBL" id="PRP99658.1"/>
    </source>
</evidence>
<accession>A0A2S9Y3I4</accession>
<gene>
    <name evidence="1" type="ORF">ENSA7_62980</name>
</gene>
<dbReference type="Proteomes" id="UP000238823">
    <property type="component" value="Unassembled WGS sequence"/>
</dbReference>
<name>A0A2S9Y3I4_9BACT</name>
<comment type="caution">
    <text evidence="1">The sequence shown here is derived from an EMBL/GenBank/DDBJ whole genome shotgun (WGS) entry which is preliminary data.</text>
</comment>
<organism evidence="1 2">
    <name type="scientific">Enhygromyxa salina</name>
    <dbReference type="NCBI Taxonomy" id="215803"/>
    <lineage>
        <taxon>Bacteria</taxon>
        <taxon>Pseudomonadati</taxon>
        <taxon>Myxococcota</taxon>
        <taxon>Polyangia</taxon>
        <taxon>Nannocystales</taxon>
        <taxon>Nannocystaceae</taxon>
        <taxon>Enhygromyxa</taxon>
    </lineage>
</organism>
<reference evidence="1 2" key="1">
    <citation type="submission" date="2018-03" db="EMBL/GenBank/DDBJ databases">
        <title>Draft Genome Sequences of the Obligatory Marine Myxobacteria Enhygromyxa salina SWB007.</title>
        <authorList>
            <person name="Poehlein A."/>
            <person name="Moghaddam J.A."/>
            <person name="Harms H."/>
            <person name="Alanjari M."/>
            <person name="Koenig G.M."/>
            <person name="Daniel R."/>
            <person name="Schaeberle T.F."/>
        </authorList>
    </citation>
    <scope>NUCLEOTIDE SEQUENCE [LARGE SCALE GENOMIC DNA]</scope>
    <source>
        <strain evidence="1 2">SWB007</strain>
    </source>
</reference>
<evidence type="ECO:0000313" key="2">
    <source>
        <dbReference type="Proteomes" id="UP000238823"/>
    </source>
</evidence>
<protein>
    <submittedName>
        <fullName evidence="1">Uncharacterized protein</fullName>
    </submittedName>
</protein>
<dbReference type="AlphaFoldDB" id="A0A2S9Y3I4"/>